<reference evidence="11" key="1">
    <citation type="submission" date="2023-09" db="EMBL/GenBank/DDBJ databases">
        <authorList>
            <person name="Li S."/>
            <person name="Li X."/>
            <person name="Zhang C."/>
            <person name="Zhao Z."/>
        </authorList>
    </citation>
    <scope>NUCLEOTIDE SEQUENCE [LARGE SCALE GENOMIC DNA]</scope>
    <source>
        <strain evidence="11">SQ345</strain>
    </source>
</reference>
<dbReference type="SUPFAM" id="SSF82714">
    <property type="entry name" value="Multidrug efflux transporter AcrB TolC docking domain, DN and DC subdomains"/>
    <property type="match status" value="2"/>
</dbReference>
<evidence type="ECO:0000313" key="11">
    <source>
        <dbReference type="Proteomes" id="UP001248581"/>
    </source>
</evidence>
<feature type="transmembrane region" description="Helical" evidence="9">
    <location>
        <begin position="367"/>
        <end position="388"/>
    </location>
</feature>
<feature type="transmembrane region" description="Helical" evidence="9">
    <location>
        <begin position="341"/>
        <end position="360"/>
    </location>
</feature>
<evidence type="ECO:0000256" key="8">
    <source>
        <dbReference type="ARBA" id="ARBA00023136"/>
    </source>
</evidence>
<comment type="subcellular location">
    <subcellularLocation>
        <location evidence="1 9">Cell inner membrane</location>
        <topology evidence="1 9">Multi-pass membrane protein</topology>
    </subcellularLocation>
</comment>
<evidence type="ECO:0000256" key="9">
    <source>
        <dbReference type="RuleBase" id="RU364070"/>
    </source>
</evidence>
<dbReference type="NCBIfam" id="NF000282">
    <property type="entry name" value="RND_permease_1"/>
    <property type="match status" value="1"/>
</dbReference>
<gene>
    <name evidence="10" type="ORF">RI845_02485</name>
</gene>
<feature type="transmembrane region" description="Helical" evidence="9">
    <location>
        <begin position="1002"/>
        <end position="1024"/>
    </location>
</feature>
<sequence>MIEFFINRPKFAIVLSIVMTLTGILTMLKMPVSLYPTVTPPTIMITATFPGADHNTIRDTVASVLEQDINGVENMIYMDTKSANDGTYIGRVTFAIGTDPDRAQSLVQNRVNKALPKLPGIVKQLGVTVQKSSPSMLVSVSLYSPNNTYDDVFLSNYMTLNILDQLLRVDGVGELKLLGQKDYSLRIWIDNEKMAGFGITDTEVSNAVAAQNATISAGKIGESPNPEGTTFQYTIKTKGRLKNVDEFGEIVVRVMPDGSDIRLKDIARIELGSKAYMAQASWSDKPSPLLIAYQAPGANAIVVANDVKAAMKEISESFPDDVEYDIAFDSTTFISASMNEVYKTLFEALILVAIITFMFLQNWRATIIPLIAIPVSLVATFLVFQMMGMDINTISMFGLILAIGIVVDAAIVVIENVERLMHEEHLPAKEATSKAMKEVTAPLIASALVLMAVFVPVSLAPGMVGILYAQFGVAIVASTVLSTVVALTLTPALCATLMQVKPLATKGPLGWFNRFVDVTREKYGWLVDFLGRRLMLTMVIFVALLAYIGYLGKTMPTGFIPEEDKGNFIVDVSLPEAATLERTIEQVNEMTRQIEAIPGVARVVSASGFSMLKGALATNSAMLIVSLDDWSLRKTPELSLMSVLAQTRGLLAANKEIKGLAITTPAIPGMGTSSGLSIVLQDTMGRSTESLAPVLQKFSMDLMARPEIAFAFSTYTANVPQLYLDIDYELAMKLGIQPTAINSTLSTMFGKKYVNDFTKFGKNYQVNIMSDGQFRDDESDLNTLYVASDTGKLIKFSSFAEFKPAIGADVSARYNLYNATQLMAAAAPGYSSGDAINAVKEVAKTLPDGYSFDWTGQTYQEVETGGGIIFLFALAILFTYLFLVAQYESWMTPFAIILCVPTALFGALFLVSMMGGTLNIYTQIGLVLMIGMAARNAILIVEFAKVLREEKGMSILEAGIQAAKLRMRAVAMTAFAFILGVVPLMIASGAGAASRNVMGQTVFGGMLSATIVGCIFVPIFFIMFQRLRENFGSKTQIASIADAARDGKE</sequence>
<evidence type="ECO:0000256" key="1">
    <source>
        <dbReference type="ARBA" id="ARBA00004429"/>
    </source>
</evidence>
<protein>
    <recommendedName>
        <fullName evidence="9">Efflux pump membrane transporter</fullName>
    </recommendedName>
</protein>
<dbReference type="Gene3D" id="3.30.70.1430">
    <property type="entry name" value="Multidrug efflux transporter AcrB pore domain"/>
    <property type="match status" value="2"/>
</dbReference>
<feature type="transmembrane region" description="Helical" evidence="9">
    <location>
        <begin position="439"/>
        <end position="460"/>
    </location>
</feature>
<evidence type="ECO:0000256" key="5">
    <source>
        <dbReference type="ARBA" id="ARBA00022519"/>
    </source>
</evidence>
<feature type="transmembrane region" description="Helical" evidence="9">
    <location>
        <begin position="534"/>
        <end position="552"/>
    </location>
</feature>
<comment type="similarity">
    <text evidence="2 9">Belongs to the resistance-nodulation-cell division (RND) (TC 2.A.6) family.</text>
</comment>
<dbReference type="PANTHER" id="PTHR32063">
    <property type="match status" value="1"/>
</dbReference>
<dbReference type="NCBIfam" id="TIGR00915">
    <property type="entry name" value="2A0602"/>
    <property type="match status" value="1"/>
</dbReference>
<dbReference type="InterPro" id="IPR001036">
    <property type="entry name" value="Acrflvin-R"/>
</dbReference>
<feature type="transmembrane region" description="Helical" evidence="9">
    <location>
        <begin position="867"/>
        <end position="887"/>
    </location>
</feature>
<dbReference type="Pfam" id="PF00873">
    <property type="entry name" value="ACR_tran"/>
    <property type="match status" value="1"/>
</dbReference>
<evidence type="ECO:0000313" key="10">
    <source>
        <dbReference type="EMBL" id="WNC69030.1"/>
    </source>
</evidence>
<name>A0ABY9TK14_9GAMM</name>
<dbReference type="InterPro" id="IPR004764">
    <property type="entry name" value="MdtF-like"/>
</dbReference>
<evidence type="ECO:0000256" key="2">
    <source>
        <dbReference type="ARBA" id="ARBA00010942"/>
    </source>
</evidence>
<keyword evidence="8 9" id="KW-0472">Membrane</keyword>
<dbReference type="Gene3D" id="3.30.70.1320">
    <property type="entry name" value="Multidrug efflux transporter AcrB pore domain like"/>
    <property type="match status" value="1"/>
</dbReference>
<dbReference type="Gene3D" id="3.30.70.1440">
    <property type="entry name" value="Multidrug efflux transporter AcrB pore domain"/>
    <property type="match status" value="1"/>
</dbReference>
<dbReference type="PRINTS" id="PR00702">
    <property type="entry name" value="ACRIFLAVINRP"/>
</dbReference>
<feature type="transmembrane region" description="Helical" evidence="9">
    <location>
        <begin position="12"/>
        <end position="32"/>
    </location>
</feature>
<dbReference type="Proteomes" id="UP001248581">
    <property type="component" value="Chromosome"/>
</dbReference>
<evidence type="ECO:0000256" key="4">
    <source>
        <dbReference type="ARBA" id="ARBA00022475"/>
    </source>
</evidence>
<dbReference type="SUPFAM" id="SSF82693">
    <property type="entry name" value="Multidrug efflux transporter AcrB pore domain, PN1, PN2, PC1 and PC2 subdomains"/>
    <property type="match status" value="4"/>
</dbReference>
<dbReference type="EMBL" id="CP134146">
    <property type="protein sequence ID" value="WNC69030.1"/>
    <property type="molecule type" value="Genomic_DNA"/>
</dbReference>
<keyword evidence="7 9" id="KW-1133">Transmembrane helix</keyword>
<feature type="transmembrane region" description="Helical" evidence="9">
    <location>
        <begin position="466"/>
        <end position="489"/>
    </location>
</feature>
<feature type="transmembrane region" description="Helical" evidence="9">
    <location>
        <begin position="965"/>
        <end position="990"/>
    </location>
</feature>
<evidence type="ECO:0000256" key="6">
    <source>
        <dbReference type="ARBA" id="ARBA00022692"/>
    </source>
</evidence>
<proteinExistence type="inferred from homology"/>
<keyword evidence="5 9" id="KW-0997">Cell inner membrane</keyword>
<dbReference type="SUPFAM" id="SSF82866">
    <property type="entry name" value="Multidrug efflux transporter AcrB transmembrane domain"/>
    <property type="match status" value="2"/>
</dbReference>
<dbReference type="PANTHER" id="PTHR32063:SF24">
    <property type="entry name" value="CATION EFFLUX SYSTEM (ACRB_ACRD_ACRF FAMILY)"/>
    <property type="match status" value="1"/>
</dbReference>
<keyword evidence="6 9" id="KW-0812">Transmembrane</keyword>
<feature type="transmembrane region" description="Helical" evidence="9">
    <location>
        <begin position="920"/>
        <end position="944"/>
    </location>
</feature>
<dbReference type="Gene3D" id="1.20.1640.10">
    <property type="entry name" value="Multidrug efflux transporter AcrB transmembrane domain"/>
    <property type="match status" value="2"/>
</dbReference>
<dbReference type="RefSeq" id="WP_348388179.1">
    <property type="nucleotide sequence ID" value="NZ_CP134146.1"/>
</dbReference>
<keyword evidence="11" id="KW-1185">Reference proteome</keyword>
<keyword evidence="3 9" id="KW-0813">Transport</keyword>
<feature type="transmembrane region" description="Helical" evidence="9">
    <location>
        <begin position="394"/>
        <end position="414"/>
    </location>
</feature>
<organism evidence="10 11">
    <name type="scientific">Thalassotalea nanhaiensis</name>
    <dbReference type="NCBI Taxonomy" id="3065648"/>
    <lineage>
        <taxon>Bacteria</taxon>
        <taxon>Pseudomonadati</taxon>
        <taxon>Pseudomonadota</taxon>
        <taxon>Gammaproteobacteria</taxon>
        <taxon>Alteromonadales</taxon>
        <taxon>Colwelliaceae</taxon>
        <taxon>Thalassotalea</taxon>
    </lineage>
</organism>
<feature type="transmembrane region" description="Helical" evidence="9">
    <location>
        <begin position="894"/>
        <end position="914"/>
    </location>
</feature>
<evidence type="ECO:0000256" key="3">
    <source>
        <dbReference type="ARBA" id="ARBA00022448"/>
    </source>
</evidence>
<accession>A0ABY9TK14</accession>
<keyword evidence="4" id="KW-1003">Cell membrane</keyword>
<evidence type="ECO:0000256" key="7">
    <source>
        <dbReference type="ARBA" id="ARBA00022989"/>
    </source>
</evidence>
<dbReference type="Gene3D" id="3.30.2090.10">
    <property type="entry name" value="Multidrug efflux transporter AcrB TolC docking domain, DN and DC subdomains"/>
    <property type="match status" value="2"/>
</dbReference>
<dbReference type="InterPro" id="IPR027463">
    <property type="entry name" value="AcrB_DN_DC_subdom"/>
</dbReference>